<evidence type="ECO:0000256" key="2">
    <source>
        <dbReference type="ARBA" id="ARBA00022598"/>
    </source>
</evidence>
<dbReference type="InterPro" id="IPR005482">
    <property type="entry name" value="Biotin_COase_C"/>
</dbReference>
<dbReference type="OrthoDB" id="196847at2759"/>
<gene>
    <name evidence="10" type="ORF">PUNSTDRAFT_76855</name>
</gene>
<dbReference type="SMART" id="SM00797">
    <property type="entry name" value="AHS2"/>
    <property type="match status" value="1"/>
</dbReference>
<dbReference type="SUPFAM" id="SSF160467">
    <property type="entry name" value="PH0987 N-terminal domain-like"/>
    <property type="match status" value="1"/>
</dbReference>
<dbReference type="PROSITE" id="PS50975">
    <property type="entry name" value="ATP_GRASP"/>
    <property type="match status" value="1"/>
</dbReference>
<dbReference type="InterPro" id="IPR050856">
    <property type="entry name" value="Biotin_carboxylase_complex"/>
</dbReference>
<dbReference type="GO" id="GO:0016874">
    <property type="term" value="F:ligase activity"/>
    <property type="evidence" value="ECO:0007669"/>
    <property type="project" value="UniProtKB-KW"/>
</dbReference>
<dbReference type="PANTHER" id="PTHR18866">
    <property type="entry name" value="CARBOXYLASE:PYRUVATE/ACETYL-COA/PROPIONYL-COA CARBOXYLASE"/>
    <property type="match status" value="1"/>
</dbReference>
<evidence type="ECO:0000256" key="5">
    <source>
        <dbReference type="ARBA" id="ARBA00022840"/>
    </source>
</evidence>
<dbReference type="InterPro" id="IPR003778">
    <property type="entry name" value="CT_A_B"/>
</dbReference>
<dbReference type="PANTHER" id="PTHR18866:SF128">
    <property type="entry name" value="UREA AMIDOLYASE"/>
    <property type="match status" value="1"/>
</dbReference>
<organism evidence="10 11">
    <name type="scientific">Punctularia strigosozonata (strain HHB-11173)</name>
    <name type="common">White-rot fungus</name>
    <dbReference type="NCBI Taxonomy" id="741275"/>
    <lineage>
        <taxon>Eukaryota</taxon>
        <taxon>Fungi</taxon>
        <taxon>Dikarya</taxon>
        <taxon>Basidiomycota</taxon>
        <taxon>Agaricomycotina</taxon>
        <taxon>Agaricomycetes</taxon>
        <taxon>Corticiales</taxon>
        <taxon>Punctulariaceae</taxon>
        <taxon>Punctularia</taxon>
    </lineage>
</organism>
<dbReference type="Proteomes" id="UP000054196">
    <property type="component" value="Unassembled WGS sequence"/>
</dbReference>
<dbReference type="PROSITE" id="PS50979">
    <property type="entry name" value="BC"/>
    <property type="match status" value="1"/>
</dbReference>
<dbReference type="GO" id="GO:0016787">
    <property type="term" value="F:hydrolase activity"/>
    <property type="evidence" value="ECO:0007669"/>
    <property type="project" value="UniProtKB-KW"/>
</dbReference>
<evidence type="ECO:0000313" key="10">
    <source>
        <dbReference type="EMBL" id="EIN04218.1"/>
    </source>
</evidence>
<dbReference type="eggNOG" id="KOG0238">
    <property type="taxonomic scope" value="Eukaryota"/>
</dbReference>
<dbReference type="SUPFAM" id="SSF52440">
    <property type="entry name" value="PreATP-grasp domain"/>
    <property type="match status" value="1"/>
</dbReference>
<keyword evidence="4" id="KW-0378">Hydrolase</keyword>
<feature type="domain" description="Biotin carboxylation" evidence="9">
    <location>
        <begin position="4"/>
        <end position="460"/>
    </location>
</feature>
<dbReference type="Gene3D" id="2.40.100.10">
    <property type="entry name" value="Cyclophilin-like"/>
    <property type="match status" value="2"/>
</dbReference>
<dbReference type="Gene3D" id="3.30.470.20">
    <property type="entry name" value="ATP-grasp fold, B domain"/>
    <property type="match status" value="1"/>
</dbReference>
<dbReference type="Pfam" id="PF02785">
    <property type="entry name" value="Biotin_carb_C"/>
    <property type="match status" value="1"/>
</dbReference>
<dbReference type="GO" id="GO:0046872">
    <property type="term" value="F:metal ion binding"/>
    <property type="evidence" value="ECO:0007669"/>
    <property type="project" value="InterPro"/>
</dbReference>
<dbReference type="HOGENOM" id="CLU_002162_0_1_1"/>
<proteinExistence type="predicted"/>
<keyword evidence="2" id="KW-0436">Ligase</keyword>
<accession>R7S200</accession>
<evidence type="ECO:0000256" key="3">
    <source>
        <dbReference type="ARBA" id="ARBA00022741"/>
    </source>
</evidence>
<dbReference type="SMART" id="SM00796">
    <property type="entry name" value="AHS1"/>
    <property type="match status" value="1"/>
</dbReference>
<dbReference type="InterPro" id="IPR005481">
    <property type="entry name" value="BC-like_N"/>
</dbReference>
<dbReference type="Pfam" id="PF00364">
    <property type="entry name" value="Biotin_lipoyl"/>
    <property type="match status" value="1"/>
</dbReference>
<dbReference type="OMA" id="TLQMWNR"/>
<evidence type="ECO:0000313" key="11">
    <source>
        <dbReference type="Proteomes" id="UP000054196"/>
    </source>
</evidence>
<dbReference type="InterPro" id="IPR011761">
    <property type="entry name" value="ATP-grasp"/>
</dbReference>
<keyword evidence="11" id="KW-1185">Reference proteome</keyword>
<evidence type="ECO:0000256" key="6">
    <source>
        <dbReference type="ARBA" id="ARBA00023267"/>
    </source>
</evidence>
<dbReference type="Pfam" id="PF00289">
    <property type="entry name" value="Biotin_carb_N"/>
    <property type="match status" value="1"/>
</dbReference>
<evidence type="ECO:0000256" key="7">
    <source>
        <dbReference type="PROSITE-ProRule" id="PRU00409"/>
    </source>
</evidence>
<dbReference type="Pfam" id="PF02786">
    <property type="entry name" value="CPSase_L_D2"/>
    <property type="match status" value="1"/>
</dbReference>
<dbReference type="Gene3D" id="2.40.50.100">
    <property type="match status" value="1"/>
</dbReference>
<evidence type="ECO:0000256" key="4">
    <source>
        <dbReference type="ARBA" id="ARBA00022801"/>
    </source>
</evidence>
<dbReference type="PROSITE" id="PS00867">
    <property type="entry name" value="CPSASE_2"/>
    <property type="match status" value="1"/>
</dbReference>
<dbReference type="AlphaFoldDB" id="R7S200"/>
<dbReference type="GeneID" id="18885678"/>
<evidence type="ECO:0000259" key="9">
    <source>
        <dbReference type="PROSITE" id="PS50979"/>
    </source>
</evidence>
<dbReference type="InterPro" id="IPR029000">
    <property type="entry name" value="Cyclophilin-like_dom_sf"/>
</dbReference>
<comment type="cofactor">
    <cofactor evidence="1">
        <name>biotin</name>
        <dbReference type="ChEBI" id="CHEBI:57586"/>
    </cofactor>
</comment>
<dbReference type="InterPro" id="IPR003833">
    <property type="entry name" value="CT_C_D"/>
</dbReference>
<evidence type="ECO:0000256" key="1">
    <source>
        <dbReference type="ARBA" id="ARBA00001953"/>
    </source>
</evidence>
<dbReference type="Gene3D" id="3.30.1360.40">
    <property type="match status" value="1"/>
</dbReference>
<keyword evidence="5 7" id="KW-0067">ATP-binding</keyword>
<dbReference type="Pfam" id="PF02682">
    <property type="entry name" value="CT_C_D"/>
    <property type="match status" value="1"/>
</dbReference>
<dbReference type="InterPro" id="IPR011053">
    <property type="entry name" value="Single_hybrid_motif"/>
</dbReference>
<dbReference type="SMART" id="SM00878">
    <property type="entry name" value="Biotin_carb_C"/>
    <property type="match status" value="1"/>
</dbReference>
<dbReference type="Pfam" id="PF02626">
    <property type="entry name" value="CT_A_B"/>
    <property type="match status" value="1"/>
</dbReference>
<dbReference type="NCBIfam" id="TIGR00724">
    <property type="entry name" value="urea_amlyse_rel"/>
    <property type="match status" value="1"/>
</dbReference>
<keyword evidence="6" id="KW-0092">Biotin</keyword>
<dbReference type="SUPFAM" id="SSF50891">
    <property type="entry name" value="Cyclophilin-like"/>
    <property type="match status" value="2"/>
</dbReference>
<dbReference type="InterPro" id="IPR011054">
    <property type="entry name" value="Rudment_hybrid_motif"/>
</dbReference>
<dbReference type="EMBL" id="JH687556">
    <property type="protein sequence ID" value="EIN04218.1"/>
    <property type="molecule type" value="Genomic_DNA"/>
</dbReference>
<keyword evidence="3 7" id="KW-0547">Nucleotide-binding</keyword>
<dbReference type="InterPro" id="IPR011764">
    <property type="entry name" value="Biotin_carboxylation_dom"/>
</dbReference>
<dbReference type="SUPFAM" id="SSF51246">
    <property type="entry name" value="Rudiment single hybrid motif"/>
    <property type="match status" value="1"/>
</dbReference>
<dbReference type="InterPro" id="IPR005479">
    <property type="entry name" value="CPAse_ATP-bd"/>
</dbReference>
<dbReference type="GO" id="GO:0005524">
    <property type="term" value="F:ATP binding"/>
    <property type="evidence" value="ECO:0007669"/>
    <property type="project" value="UniProtKB-UniRule"/>
</dbReference>
<sequence length="1231" mass="134066">MRFDDQKLLIANRGEIALRILRTARKLGLHTISIYSPADATAPHASVADQSVPLRESLSYLDVDEVVLAAVKSGATLVHPGYGFLSENAELARKLDEHGITFLGPSAEVIHKMGLKHEARTMAKEAGVPVVPGTEGLVTYVRDAVKAADLIGWPVMLKSTAGGGGMGLVVCNDAKQLEDKFEATKGRAKSLFKNDGLFLERYIPSARHIEVQVFGDGHGHAIHMGERECSVQRRHQKVLEESPSSFMDKHPDVRQKMYDAAVKLCQLIKYGSAGTVEFIVDDSTAEFFFLEMNTRLQVEHPITEAVHPGLDLVELMIKQGIAERAGVHLAPDLMDQSRYGSNTAQLHAIEARVYCENPAANFKPSPGVLQLVEFPKEDWLRLENWVGTGTTVTPFYDPLACKLIVTGTSRSEAVSRLKQALSETKILGSPNNVSYLDAVCSSKTFQHGNAMTTFLEHFKFTPRAMDVIAGGVETTVQDLPGRLTGLGMPRSGPMDPMAFMAANALVSNDVNAEALEVTLTGCKLYFHASTVVAVCGPPVSLTINGEPEKIWTKVVVPAGGRLVVGTLKEKGMRVYVGVRGGFPGIPKYLESKSTSMGLGGYQGRSLTAGDHIELGDCAPKDDELGAAPIPSSLIPDYPDAWEILCLAGPHGDEDFVTPAGVEAFYSTNWKVSASSNRMGIRLEGPKLQWARPNGGEGGSHPSNIHDNGYALGSINVNGDTPVILTNEGPDMGGYVCFCTVATSERWKLGQLRLGCTIRFRRISFEKASGLTRLQHDWISAVQDHVRTGQSTWPVRGADEPESEVSSHPKLLILEPSLSNPRPRVVFRQAGDSAVLVEYGPMLLDFAMRVRVHALEGGVLRRQVNGIRGFAPCIRSTMVHYDPLEISQDNVLSILVEVEKSLPNTLESMEFPGRRITLPIVLDDRWNREALERYMRSIRDKAVYLPSNVEYLAKNNGLDGGEAEALKLLVQSDFLVFGVGFYLACPFLIPIDPRCRLVAQKMNPSRTYTPRGAIGIAGLVAAIYPVESPGGYQLYGRTLPAWQTWGKGPDFQPDRPWLLNAFDQVSFPSQRNPPPGSSAYPCAYDIQIEEATFSMARYTAFVDSIADEVAVYKHKQSAAVAKQEAIEAELLAQWEAEKAKIAQDNGPNAVDTTAEGGASVTSSMSASIWKIRCEVGDVVQSAEDVLVILEAMKTEINVEAGEENVGRRVKAFGRGIREGTSVNAGDVLVVFE</sequence>
<keyword evidence="10" id="KW-0456">Lyase</keyword>
<dbReference type="GO" id="GO:0016829">
    <property type="term" value="F:lyase activity"/>
    <property type="evidence" value="ECO:0007669"/>
    <property type="project" value="UniProtKB-KW"/>
</dbReference>
<evidence type="ECO:0000259" key="8">
    <source>
        <dbReference type="PROSITE" id="PS50975"/>
    </source>
</evidence>
<name>R7S200_PUNST</name>
<reference evidence="11" key="1">
    <citation type="journal article" date="2012" name="Science">
        <title>The Paleozoic origin of enzymatic lignin decomposition reconstructed from 31 fungal genomes.</title>
        <authorList>
            <person name="Floudas D."/>
            <person name="Binder M."/>
            <person name="Riley R."/>
            <person name="Barry K."/>
            <person name="Blanchette R.A."/>
            <person name="Henrissat B."/>
            <person name="Martinez A.T."/>
            <person name="Otillar R."/>
            <person name="Spatafora J.W."/>
            <person name="Yadav J.S."/>
            <person name="Aerts A."/>
            <person name="Benoit I."/>
            <person name="Boyd A."/>
            <person name="Carlson A."/>
            <person name="Copeland A."/>
            <person name="Coutinho P.M."/>
            <person name="de Vries R.P."/>
            <person name="Ferreira P."/>
            <person name="Findley K."/>
            <person name="Foster B."/>
            <person name="Gaskell J."/>
            <person name="Glotzer D."/>
            <person name="Gorecki P."/>
            <person name="Heitman J."/>
            <person name="Hesse C."/>
            <person name="Hori C."/>
            <person name="Igarashi K."/>
            <person name="Jurgens J.A."/>
            <person name="Kallen N."/>
            <person name="Kersten P."/>
            <person name="Kohler A."/>
            <person name="Kuees U."/>
            <person name="Kumar T.K.A."/>
            <person name="Kuo A."/>
            <person name="LaButti K."/>
            <person name="Larrondo L.F."/>
            <person name="Lindquist E."/>
            <person name="Ling A."/>
            <person name="Lombard V."/>
            <person name="Lucas S."/>
            <person name="Lundell T."/>
            <person name="Martin R."/>
            <person name="McLaughlin D.J."/>
            <person name="Morgenstern I."/>
            <person name="Morin E."/>
            <person name="Murat C."/>
            <person name="Nagy L.G."/>
            <person name="Nolan M."/>
            <person name="Ohm R.A."/>
            <person name="Patyshakuliyeva A."/>
            <person name="Rokas A."/>
            <person name="Ruiz-Duenas F.J."/>
            <person name="Sabat G."/>
            <person name="Salamov A."/>
            <person name="Samejima M."/>
            <person name="Schmutz J."/>
            <person name="Slot J.C."/>
            <person name="St John F."/>
            <person name="Stenlid J."/>
            <person name="Sun H."/>
            <person name="Sun S."/>
            <person name="Syed K."/>
            <person name="Tsang A."/>
            <person name="Wiebenga A."/>
            <person name="Young D."/>
            <person name="Pisabarro A."/>
            <person name="Eastwood D.C."/>
            <person name="Martin F."/>
            <person name="Cullen D."/>
            <person name="Grigoriev I.V."/>
            <person name="Hibbett D.S."/>
        </authorList>
    </citation>
    <scope>NUCLEOTIDE SEQUENCE [LARGE SCALE GENOMIC DNA]</scope>
    <source>
        <strain evidence="11">HHB-11173 SS5</strain>
    </source>
</reference>
<feature type="domain" description="ATP-grasp" evidence="8">
    <location>
        <begin position="120"/>
        <end position="321"/>
    </location>
</feature>
<dbReference type="InterPro" id="IPR016185">
    <property type="entry name" value="PreATP-grasp_dom_sf"/>
</dbReference>
<dbReference type="RefSeq" id="XP_007388689.1">
    <property type="nucleotide sequence ID" value="XM_007388627.1"/>
</dbReference>
<dbReference type="KEGG" id="psq:PUNSTDRAFT_76855"/>
<dbReference type="InterPro" id="IPR000089">
    <property type="entry name" value="Biotin_lipoyl"/>
</dbReference>
<dbReference type="CDD" id="cd06850">
    <property type="entry name" value="biotinyl_domain"/>
    <property type="match status" value="1"/>
</dbReference>
<dbReference type="SUPFAM" id="SSF51230">
    <property type="entry name" value="Single hybrid motif"/>
    <property type="match status" value="1"/>
</dbReference>
<dbReference type="SUPFAM" id="SSF56059">
    <property type="entry name" value="Glutathione synthetase ATP-binding domain-like"/>
    <property type="match status" value="1"/>
</dbReference>
<protein>
    <submittedName>
        <fullName evidence="10">Urea amidolyase</fullName>
    </submittedName>
</protein>